<name>A0A2B7Z3R1_POLH7</name>
<dbReference type="STRING" id="1447883.A0A2B7Z3R1"/>
<reference evidence="2 3" key="1">
    <citation type="submission" date="2017-10" db="EMBL/GenBank/DDBJ databases">
        <title>Comparative genomics in systemic dimorphic fungi from Ajellomycetaceae.</title>
        <authorList>
            <person name="Munoz J.F."/>
            <person name="Mcewen J.G."/>
            <person name="Clay O.K."/>
            <person name="Cuomo C.A."/>
        </authorList>
    </citation>
    <scope>NUCLEOTIDE SEQUENCE [LARGE SCALE GENOMIC DNA]</scope>
    <source>
        <strain evidence="2 3">UAMH7299</strain>
    </source>
</reference>
<feature type="signal peptide" evidence="1">
    <location>
        <begin position="1"/>
        <end position="20"/>
    </location>
</feature>
<dbReference type="Proteomes" id="UP000224634">
    <property type="component" value="Unassembled WGS sequence"/>
</dbReference>
<sequence>MLSFKTLTTTLLLLSALVIAHPNPGHDDSDSWKGKKCPTCDPISGQNKCDITTSCISTGTDFHCACRAGYKASKHDNSHKQFRLPFKNYEFLVFVPENTPCDVLCDDALLPPPQLCSEVRFRDQCPA</sequence>
<keyword evidence="1" id="KW-0732">Signal</keyword>
<dbReference type="OrthoDB" id="291007at2759"/>
<dbReference type="AlphaFoldDB" id="A0A2B7Z3R1"/>
<evidence type="ECO:0000313" key="3">
    <source>
        <dbReference type="Proteomes" id="UP000224634"/>
    </source>
</evidence>
<evidence type="ECO:0008006" key="4">
    <source>
        <dbReference type="Google" id="ProtNLM"/>
    </source>
</evidence>
<organism evidence="2 3">
    <name type="scientific">Polytolypa hystricis (strain UAMH7299)</name>
    <dbReference type="NCBI Taxonomy" id="1447883"/>
    <lineage>
        <taxon>Eukaryota</taxon>
        <taxon>Fungi</taxon>
        <taxon>Dikarya</taxon>
        <taxon>Ascomycota</taxon>
        <taxon>Pezizomycotina</taxon>
        <taxon>Eurotiomycetes</taxon>
        <taxon>Eurotiomycetidae</taxon>
        <taxon>Onygenales</taxon>
        <taxon>Onygenales incertae sedis</taxon>
        <taxon>Polytolypa</taxon>
    </lineage>
</organism>
<proteinExistence type="predicted"/>
<evidence type="ECO:0000256" key="1">
    <source>
        <dbReference type="SAM" id="SignalP"/>
    </source>
</evidence>
<dbReference type="EMBL" id="PDNA01000003">
    <property type="protein sequence ID" value="PGH27873.1"/>
    <property type="molecule type" value="Genomic_DNA"/>
</dbReference>
<feature type="chain" id="PRO_5013129480" description="Adhesin" evidence="1">
    <location>
        <begin position="21"/>
        <end position="127"/>
    </location>
</feature>
<accession>A0A2B7Z3R1</accession>
<gene>
    <name evidence="2" type="ORF">AJ80_00423</name>
</gene>
<keyword evidence="3" id="KW-1185">Reference proteome</keyword>
<comment type="caution">
    <text evidence="2">The sequence shown here is derived from an EMBL/GenBank/DDBJ whole genome shotgun (WGS) entry which is preliminary data.</text>
</comment>
<protein>
    <recommendedName>
        <fullName evidence="4">Adhesin</fullName>
    </recommendedName>
</protein>
<evidence type="ECO:0000313" key="2">
    <source>
        <dbReference type="EMBL" id="PGH27873.1"/>
    </source>
</evidence>